<gene>
    <name evidence="1" type="primary">Cnig_chr_X.g23100</name>
    <name evidence="1" type="ORF">B9Z55_023100</name>
</gene>
<accession>A0A2G5SNJ2</accession>
<protein>
    <submittedName>
        <fullName evidence="1">Uncharacterized protein</fullName>
    </submittedName>
</protein>
<sequence>MWSPTWQLNFAQNRPFPILIKSIPDATNDMGSIMAKFHNSFSSSLYFFLNTKKSAKIAPKSIFREKIRAVKMDEDDENEF</sequence>
<dbReference type="EMBL" id="PDUG01000006">
    <property type="protein sequence ID" value="PIC16522.1"/>
    <property type="molecule type" value="Genomic_DNA"/>
</dbReference>
<dbReference type="Proteomes" id="UP000230233">
    <property type="component" value="Chromosome X"/>
</dbReference>
<keyword evidence="2" id="KW-1185">Reference proteome</keyword>
<name>A0A2G5SNJ2_9PELO</name>
<proteinExistence type="predicted"/>
<comment type="caution">
    <text evidence="1">The sequence shown here is derived from an EMBL/GenBank/DDBJ whole genome shotgun (WGS) entry which is preliminary data.</text>
</comment>
<organism evidence="1 2">
    <name type="scientific">Caenorhabditis nigoni</name>
    <dbReference type="NCBI Taxonomy" id="1611254"/>
    <lineage>
        <taxon>Eukaryota</taxon>
        <taxon>Metazoa</taxon>
        <taxon>Ecdysozoa</taxon>
        <taxon>Nematoda</taxon>
        <taxon>Chromadorea</taxon>
        <taxon>Rhabditida</taxon>
        <taxon>Rhabditina</taxon>
        <taxon>Rhabditomorpha</taxon>
        <taxon>Rhabditoidea</taxon>
        <taxon>Rhabditidae</taxon>
        <taxon>Peloderinae</taxon>
        <taxon>Caenorhabditis</taxon>
    </lineage>
</organism>
<evidence type="ECO:0000313" key="1">
    <source>
        <dbReference type="EMBL" id="PIC16522.1"/>
    </source>
</evidence>
<reference evidence="2" key="1">
    <citation type="submission" date="2017-10" db="EMBL/GenBank/DDBJ databases">
        <title>Rapid genome shrinkage in a self-fertile nematode reveals novel sperm competition proteins.</title>
        <authorList>
            <person name="Yin D."/>
            <person name="Schwarz E.M."/>
            <person name="Thomas C.G."/>
            <person name="Felde R.L."/>
            <person name="Korf I.F."/>
            <person name="Cutter A.D."/>
            <person name="Schartner C.M."/>
            <person name="Ralston E.J."/>
            <person name="Meyer B.J."/>
            <person name="Haag E.S."/>
        </authorList>
    </citation>
    <scope>NUCLEOTIDE SEQUENCE [LARGE SCALE GENOMIC DNA]</scope>
    <source>
        <strain evidence="2">JU1422</strain>
    </source>
</reference>
<dbReference type="AlphaFoldDB" id="A0A2G5SNJ2"/>
<evidence type="ECO:0000313" key="2">
    <source>
        <dbReference type="Proteomes" id="UP000230233"/>
    </source>
</evidence>